<organism evidence="9 10">
    <name type="scientific">Chondromyces apiculatus DSM 436</name>
    <dbReference type="NCBI Taxonomy" id="1192034"/>
    <lineage>
        <taxon>Bacteria</taxon>
        <taxon>Pseudomonadati</taxon>
        <taxon>Myxococcota</taxon>
        <taxon>Polyangia</taxon>
        <taxon>Polyangiales</taxon>
        <taxon>Polyangiaceae</taxon>
        <taxon>Chondromyces</taxon>
    </lineage>
</organism>
<feature type="compositionally biased region" description="Polar residues" evidence="8">
    <location>
        <begin position="1"/>
        <end position="12"/>
    </location>
</feature>
<dbReference type="GO" id="GO:0004659">
    <property type="term" value="F:prenyltransferase activity"/>
    <property type="evidence" value="ECO:0007669"/>
    <property type="project" value="InterPro"/>
</dbReference>
<comment type="cofactor">
    <cofactor evidence="1">
        <name>Mg(2+)</name>
        <dbReference type="ChEBI" id="CHEBI:18420"/>
    </cofactor>
</comment>
<dbReference type="GO" id="GO:0046872">
    <property type="term" value="F:metal ion binding"/>
    <property type="evidence" value="ECO:0007669"/>
    <property type="project" value="UniProtKB-KW"/>
</dbReference>
<protein>
    <submittedName>
        <fullName evidence="9">Octaprenyl diphosphate synthase</fullName>
    </submittedName>
</protein>
<evidence type="ECO:0000256" key="8">
    <source>
        <dbReference type="SAM" id="MobiDB-lite"/>
    </source>
</evidence>
<accession>A0A017T199</accession>
<comment type="similarity">
    <text evidence="2 7">Belongs to the FPP/GGPP synthase family.</text>
</comment>
<dbReference type="AlphaFoldDB" id="A0A017T199"/>
<dbReference type="InterPro" id="IPR033749">
    <property type="entry name" value="Polyprenyl_synt_CS"/>
</dbReference>
<dbReference type="PANTHER" id="PTHR43281">
    <property type="entry name" value="FARNESYL DIPHOSPHATE SYNTHASE"/>
    <property type="match status" value="1"/>
</dbReference>
<keyword evidence="4" id="KW-0479">Metal-binding</keyword>
<dbReference type="EMBL" id="ASRX01000055">
    <property type="protein sequence ID" value="EYF02777.1"/>
    <property type="molecule type" value="Genomic_DNA"/>
</dbReference>
<evidence type="ECO:0000256" key="4">
    <source>
        <dbReference type="ARBA" id="ARBA00022723"/>
    </source>
</evidence>
<evidence type="ECO:0000256" key="2">
    <source>
        <dbReference type="ARBA" id="ARBA00006706"/>
    </source>
</evidence>
<name>A0A017T199_9BACT</name>
<dbReference type="CDD" id="cd00685">
    <property type="entry name" value="Trans_IPPS_HT"/>
    <property type="match status" value="1"/>
</dbReference>
<dbReference type="InterPro" id="IPR000092">
    <property type="entry name" value="Polyprenyl_synt"/>
</dbReference>
<evidence type="ECO:0000256" key="6">
    <source>
        <dbReference type="ARBA" id="ARBA00023229"/>
    </source>
</evidence>
<evidence type="ECO:0000313" key="10">
    <source>
        <dbReference type="Proteomes" id="UP000019678"/>
    </source>
</evidence>
<dbReference type="SUPFAM" id="SSF48576">
    <property type="entry name" value="Terpenoid synthases"/>
    <property type="match status" value="1"/>
</dbReference>
<proteinExistence type="inferred from homology"/>
<comment type="caution">
    <text evidence="9">The sequence shown here is derived from an EMBL/GenBank/DDBJ whole genome shotgun (WGS) entry which is preliminary data.</text>
</comment>
<sequence>MAEQRAASTGTPGLSGDPAVPSATDRADHADRTLEGAEGAAARTFLDFLASIRPAVEARLEQRWQAEVSRVARYGREVEAMATEARSLTLRGGKRYRAGLVVAAHLGLAPDAPLDAAYDVAAALELIQTYLLIQDDWIDEDPTRRGGPSVHTALGHTLGDARLGAVSALLSSDLTWSLAIGTLAHAPATPERIVATLRALCDIHQDVVVGQHLDVLGRAEDVEQMHALKTGSYTVRGPLVLGATLAGASADVLAALDRFAAPVGIAFQLRDDLLGTFGSEAETGKPVGNDLRAGKRTAVIAWADGRLDAAASEALRKAFGRSDATANEVAAATAALVASGARTAVEDRLDALCAEAEALAASLPVSPRAREILAGAAAALRWRQR</sequence>
<evidence type="ECO:0000256" key="5">
    <source>
        <dbReference type="ARBA" id="ARBA00022842"/>
    </source>
</evidence>
<evidence type="ECO:0000256" key="7">
    <source>
        <dbReference type="RuleBase" id="RU004466"/>
    </source>
</evidence>
<keyword evidence="10" id="KW-1185">Reference proteome</keyword>
<dbReference type="Pfam" id="PF00348">
    <property type="entry name" value="polyprenyl_synt"/>
    <property type="match status" value="1"/>
</dbReference>
<dbReference type="OrthoDB" id="9805316at2"/>
<dbReference type="GO" id="GO:0008299">
    <property type="term" value="P:isoprenoid biosynthetic process"/>
    <property type="evidence" value="ECO:0007669"/>
    <property type="project" value="UniProtKB-KW"/>
</dbReference>
<dbReference type="Proteomes" id="UP000019678">
    <property type="component" value="Unassembled WGS sequence"/>
</dbReference>
<dbReference type="SFLD" id="SFLDS00005">
    <property type="entry name" value="Isoprenoid_Synthase_Type_I"/>
    <property type="match status" value="1"/>
</dbReference>
<dbReference type="eggNOG" id="COG0142">
    <property type="taxonomic scope" value="Bacteria"/>
</dbReference>
<dbReference type="PROSITE" id="PS00723">
    <property type="entry name" value="POLYPRENYL_SYNTHASE_1"/>
    <property type="match status" value="1"/>
</dbReference>
<evidence type="ECO:0000256" key="1">
    <source>
        <dbReference type="ARBA" id="ARBA00001946"/>
    </source>
</evidence>
<feature type="region of interest" description="Disordered" evidence="8">
    <location>
        <begin position="1"/>
        <end position="29"/>
    </location>
</feature>
<dbReference type="InterPro" id="IPR008949">
    <property type="entry name" value="Isoprenoid_synthase_dom_sf"/>
</dbReference>
<reference evidence="9 10" key="1">
    <citation type="submission" date="2013-05" db="EMBL/GenBank/DDBJ databases">
        <title>Genome assembly of Chondromyces apiculatus DSM 436.</title>
        <authorList>
            <person name="Sharma G."/>
            <person name="Khatri I."/>
            <person name="Kaur C."/>
            <person name="Mayilraj S."/>
            <person name="Subramanian S."/>
        </authorList>
    </citation>
    <scope>NUCLEOTIDE SEQUENCE [LARGE SCALE GENOMIC DNA]</scope>
    <source>
        <strain evidence="9 10">DSM 436</strain>
    </source>
</reference>
<evidence type="ECO:0000256" key="3">
    <source>
        <dbReference type="ARBA" id="ARBA00022679"/>
    </source>
</evidence>
<dbReference type="PROSITE" id="PS00444">
    <property type="entry name" value="POLYPRENYL_SYNTHASE_2"/>
    <property type="match status" value="1"/>
</dbReference>
<keyword evidence="5" id="KW-0460">Magnesium</keyword>
<keyword evidence="6" id="KW-0414">Isoprene biosynthesis</keyword>
<dbReference type="Gene3D" id="1.10.600.10">
    <property type="entry name" value="Farnesyl Diphosphate Synthase"/>
    <property type="match status" value="1"/>
</dbReference>
<dbReference type="RefSeq" id="WP_081865386.1">
    <property type="nucleotide sequence ID" value="NZ_ASRX01000055.1"/>
</dbReference>
<dbReference type="PANTHER" id="PTHR43281:SF1">
    <property type="entry name" value="FARNESYL DIPHOSPHATE SYNTHASE"/>
    <property type="match status" value="1"/>
</dbReference>
<evidence type="ECO:0000313" key="9">
    <source>
        <dbReference type="EMBL" id="EYF02777.1"/>
    </source>
</evidence>
<gene>
    <name evidence="9" type="ORF">CAP_6512</name>
</gene>
<dbReference type="STRING" id="1192034.CAP_6512"/>
<keyword evidence="3 7" id="KW-0808">Transferase</keyword>